<organism evidence="1 3">
    <name type="scientific">Musa balbisiana</name>
    <name type="common">Banana</name>
    <dbReference type="NCBI Taxonomy" id="52838"/>
    <lineage>
        <taxon>Eukaryota</taxon>
        <taxon>Viridiplantae</taxon>
        <taxon>Streptophyta</taxon>
        <taxon>Embryophyta</taxon>
        <taxon>Tracheophyta</taxon>
        <taxon>Spermatophyta</taxon>
        <taxon>Magnoliopsida</taxon>
        <taxon>Liliopsida</taxon>
        <taxon>Zingiberales</taxon>
        <taxon>Musaceae</taxon>
        <taxon>Musa</taxon>
    </lineage>
</organism>
<accession>A0A4S8JCS7</accession>
<dbReference type="EMBL" id="PYDT01000005">
    <property type="protein sequence ID" value="THU59425.1"/>
    <property type="molecule type" value="Genomic_DNA"/>
</dbReference>
<evidence type="ECO:0000313" key="1">
    <source>
        <dbReference type="EMBL" id="THU59425.1"/>
    </source>
</evidence>
<evidence type="ECO:0000313" key="2">
    <source>
        <dbReference type="EMBL" id="THU59427.1"/>
    </source>
</evidence>
<name>A0A4S8JCS7_MUSBA</name>
<protein>
    <submittedName>
        <fullName evidence="1">Uncharacterized protein</fullName>
    </submittedName>
</protein>
<sequence>MYRASEMLHHPRSDVEVRVEAQELYHHRVLVLLLRLAKSSPTPCPKLENRMHQKEASIDHFIEHILH</sequence>
<dbReference type="Proteomes" id="UP000317650">
    <property type="component" value="Chromosome 7"/>
</dbReference>
<reference evidence="1 3" key="1">
    <citation type="journal article" date="2019" name="Nat. Plants">
        <title>Genome sequencing of Musa balbisiana reveals subgenome evolution and function divergence in polyploid bananas.</title>
        <authorList>
            <person name="Yao X."/>
        </authorList>
    </citation>
    <scope>NUCLEOTIDE SEQUENCE [LARGE SCALE GENOMIC DNA]</scope>
    <source>
        <strain evidence="3">cv. DH-PKW</strain>
        <strain evidence="1">DH-PKW</strain>
        <tissue evidence="1">Leaves</tissue>
    </source>
</reference>
<comment type="caution">
    <text evidence="1">The sequence shown here is derived from an EMBL/GenBank/DDBJ whole genome shotgun (WGS) entry which is preliminary data.</text>
</comment>
<evidence type="ECO:0000313" key="3">
    <source>
        <dbReference type="Proteomes" id="UP000317650"/>
    </source>
</evidence>
<dbReference type="EMBL" id="PYDT01000005">
    <property type="protein sequence ID" value="THU59427.1"/>
    <property type="molecule type" value="Genomic_DNA"/>
</dbReference>
<proteinExistence type="predicted"/>
<dbReference type="AlphaFoldDB" id="A0A4S8JCS7"/>
<gene>
    <name evidence="1" type="ORF">C4D60_Mb07t02020</name>
    <name evidence="2" type="ORF">C4D60_Mb07t02040</name>
</gene>
<keyword evidence="3" id="KW-1185">Reference proteome</keyword>